<accession>A0A1E4TCW0</accession>
<dbReference type="GO" id="GO:0005933">
    <property type="term" value="C:cellular bud"/>
    <property type="evidence" value="ECO:0007669"/>
    <property type="project" value="EnsemblFungi"/>
</dbReference>
<evidence type="ECO:0000256" key="2">
    <source>
        <dbReference type="SAM" id="MobiDB-lite"/>
    </source>
</evidence>
<dbReference type="GO" id="GO:0005737">
    <property type="term" value="C:cytoplasm"/>
    <property type="evidence" value="ECO:0007669"/>
    <property type="project" value="EnsemblFungi"/>
</dbReference>
<dbReference type="GO" id="GO:2000100">
    <property type="term" value="P:regulation of establishment or maintenance of bipolar cell polarity regulating cell shape"/>
    <property type="evidence" value="ECO:0007669"/>
    <property type="project" value="EnsemblFungi"/>
</dbReference>
<dbReference type="GO" id="GO:0000920">
    <property type="term" value="P:septum digestion after cytokinesis"/>
    <property type="evidence" value="ECO:0007669"/>
    <property type="project" value="EnsemblFungi"/>
</dbReference>
<comment type="similarity">
    <text evidence="1">Belongs to the Mo25 family.</text>
</comment>
<sequence length="370" mass="42708">MAFLFNRSGRNKTPHELIKQALESSQYLESDPRKGAEEVAKIIAQLDVMLFGEQDCEPNFQQQQQVYQELLNSSLMVILVYKLDHLDFDCRKDVVAIFSQLLHYKPSTIDDYCPGISYVLNNRSMLARLIKGPSMPSIALNCGTMLRECVKHEKLHKAVLDNPDWVWSLFTYARSPTFEISTDTFSTLRDLLLLHKPVVSKFLVDNQDKVFREFDTLMSSSSYLTKRQSVKLLSEIIIDRHNYTIMTAYIDDTERLKLIMNLLRDKSRNIQFEAFHVFKVFAANPKKTKPVLEILQKNRVRILQFLESFTIDRKNSQFEDEKSFVIRKIQQLPMPTSSATPAHSSSRKAHPQHSSSHSVPDPSSVPVKYS</sequence>
<feature type="compositionally biased region" description="Low complexity" evidence="2">
    <location>
        <begin position="335"/>
        <end position="344"/>
    </location>
</feature>
<proteinExistence type="inferred from homology"/>
<dbReference type="InterPro" id="IPR013878">
    <property type="entry name" value="Mo25"/>
</dbReference>
<dbReference type="Proteomes" id="UP000095023">
    <property type="component" value="Unassembled WGS sequence"/>
</dbReference>
<name>A0A1E4TCW0_9ASCO</name>
<dbReference type="GO" id="GO:0043539">
    <property type="term" value="F:protein serine/threonine kinase activator activity"/>
    <property type="evidence" value="ECO:0007669"/>
    <property type="project" value="TreeGrafter"/>
</dbReference>
<dbReference type="EMBL" id="KV453843">
    <property type="protein sequence ID" value="ODV89557.1"/>
    <property type="molecule type" value="Genomic_DNA"/>
</dbReference>
<dbReference type="OrthoDB" id="609103at2759"/>
<dbReference type="Pfam" id="PF08569">
    <property type="entry name" value="Mo25"/>
    <property type="match status" value="1"/>
</dbReference>
<dbReference type="GO" id="GO:0005634">
    <property type="term" value="C:nucleus"/>
    <property type="evidence" value="ECO:0007669"/>
    <property type="project" value="EnsemblFungi"/>
</dbReference>
<evidence type="ECO:0000256" key="1">
    <source>
        <dbReference type="ARBA" id="ARBA00011012"/>
    </source>
</evidence>
<dbReference type="PANTHER" id="PTHR10182:SF3">
    <property type="entry name" value="PROTEIN MO25"/>
    <property type="match status" value="1"/>
</dbReference>
<dbReference type="GO" id="GO:0035556">
    <property type="term" value="P:intracellular signal transduction"/>
    <property type="evidence" value="ECO:0007669"/>
    <property type="project" value="TreeGrafter"/>
</dbReference>
<protein>
    <recommendedName>
        <fullName evidence="5">Mo25-like protein</fullName>
    </recommendedName>
</protein>
<dbReference type="GO" id="GO:0043332">
    <property type="term" value="C:mating projection tip"/>
    <property type="evidence" value="ECO:0007669"/>
    <property type="project" value="EnsemblFungi"/>
</dbReference>
<evidence type="ECO:0000313" key="3">
    <source>
        <dbReference type="EMBL" id="ODV89557.1"/>
    </source>
</evidence>
<dbReference type="GO" id="GO:0032153">
    <property type="term" value="C:cell division site"/>
    <property type="evidence" value="ECO:0007669"/>
    <property type="project" value="EnsemblFungi"/>
</dbReference>
<feature type="region of interest" description="Disordered" evidence="2">
    <location>
        <begin position="331"/>
        <end position="370"/>
    </location>
</feature>
<evidence type="ECO:0008006" key="5">
    <source>
        <dbReference type="Google" id="ProtNLM"/>
    </source>
</evidence>
<dbReference type="PANTHER" id="PTHR10182">
    <property type="entry name" value="CALCIUM-BINDING PROTEIN 39-RELATED"/>
    <property type="match status" value="1"/>
</dbReference>
<gene>
    <name evidence="3" type="ORF">CANCADRAFT_4172</name>
</gene>
<dbReference type="Gene3D" id="1.25.10.10">
    <property type="entry name" value="Leucine-rich Repeat Variant"/>
    <property type="match status" value="1"/>
</dbReference>
<dbReference type="GO" id="GO:0071958">
    <property type="term" value="C:new mitotic spindle pole body"/>
    <property type="evidence" value="ECO:0007669"/>
    <property type="project" value="EnsemblFungi"/>
</dbReference>
<feature type="compositionally biased region" description="Low complexity" evidence="2">
    <location>
        <begin position="352"/>
        <end position="370"/>
    </location>
</feature>
<dbReference type="GO" id="GO:0000131">
    <property type="term" value="C:incipient cellular bud site"/>
    <property type="evidence" value="ECO:0007669"/>
    <property type="project" value="EnsemblFungi"/>
</dbReference>
<dbReference type="GO" id="GO:0035839">
    <property type="term" value="C:non-growing cell tip"/>
    <property type="evidence" value="ECO:0007669"/>
    <property type="project" value="EnsemblFungi"/>
</dbReference>
<dbReference type="InterPro" id="IPR011989">
    <property type="entry name" value="ARM-like"/>
</dbReference>
<dbReference type="SUPFAM" id="SSF48371">
    <property type="entry name" value="ARM repeat"/>
    <property type="match status" value="1"/>
</dbReference>
<dbReference type="GO" id="GO:0007118">
    <property type="term" value="P:budding cell apical bud growth"/>
    <property type="evidence" value="ECO:0007669"/>
    <property type="project" value="EnsemblFungi"/>
</dbReference>
<reference evidence="4" key="1">
    <citation type="submission" date="2016-02" db="EMBL/GenBank/DDBJ databases">
        <title>Comparative genomics of biotechnologically important yeasts.</title>
        <authorList>
            <consortium name="DOE Joint Genome Institute"/>
            <person name="Riley R."/>
            <person name="Haridas S."/>
            <person name="Wolfe K.H."/>
            <person name="Lopes M.R."/>
            <person name="Hittinger C.T."/>
            <person name="Goker M."/>
            <person name="Salamov A."/>
            <person name="Wisecaver J."/>
            <person name="Long T.M."/>
            <person name="Aerts A.L."/>
            <person name="Barry K."/>
            <person name="Choi C."/>
            <person name="Clum A."/>
            <person name="Coughlan A.Y."/>
            <person name="Deshpande S."/>
            <person name="Douglass A.P."/>
            <person name="Hanson S.J."/>
            <person name="Klenk H.-P."/>
            <person name="Labutti K."/>
            <person name="Lapidus A."/>
            <person name="Lindquist E."/>
            <person name="Lipzen A."/>
            <person name="Meier-Kolthoff J.P."/>
            <person name="Ohm R.A."/>
            <person name="Otillar R.P."/>
            <person name="Pangilinan J."/>
            <person name="Peng Y."/>
            <person name="Rokas A."/>
            <person name="Rosa C.A."/>
            <person name="Scheuner C."/>
            <person name="Sibirny A.A."/>
            <person name="Slot J.C."/>
            <person name="Stielow J.B."/>
            <person name="Sun H."/>
            <person name="Kurtzman C.P."/>
            <person name="Blackwell M."/>
            <person name="Jeffries T.W."/>
            <person name="Grigoriev I.V."/>
        </authorList>
    </citation>
    <scope>NUCLEOTIDE SEQUENCE [LARGE SCALE GENOMIC DNA]</scope>
    <source>
        <strain evidence="4">NRRL Y-17796</strain>
    </source>
</reference>
<organism evidence="3 4">
    <name type="scientific">Tortispora caseinolytica NRRL Y-17796</name>
    <dbReference type="NCBI Taxonomy" id="767744"/>
    <lineage>
        <taxon>Eukaryota</taxon>
        <taxon>Fungi</taxon>
        <taxon>Dikarya</taxon>
        <taxon>Ascomycota</taxon>
        <taxon>Saccharomycotina</taxon>
        <taxon>Trigonopsidomycetes</taxon>
        <taxon>Trigonopsidales</taxon>
        <taxon>Trigonopsidaceae</taxon>
        <taxon>Tortispora</taxon>
    </lineage>
</organism>
<dbReference type="GO" id="GO:0070507">
    <property type="term" value="P:regulation of microtubule cytoskeleton organization"/>
    <property type="evidence" value="ECO:0007669"/>
    <property type="project" value="EnsemblFungi"/>
</dbReference>
<dbReference type="GO" id="GO:0071574">
    <property type="term" value="P:protein localization to medial cortex"/>
    <property type="evidence" value="ECO:0007669"/>
    <property type="project" value="EnsemblFungi"/>
</dbReference>
<dbReference type="GO" id="GO:0006355">
    <property type="term" value="P:regulation of DNA-templated transcription"/>
    <property type="evidence" value="ECO:0007669"/>
    <property type="project" value="EnsemblFungi"/>
</dbReference>
<dbReference type="InterPro" id="IPR016024">
    <property type="entry name" value="ARM-type_fold"/>
</dbReference>
<evidence type="ECO:0000313" key="4">
    <source>
        <dbReference type="Proteomes" id="UP000095023"/>
    </source>
</evidence>
<keyword evidence="4" id="KW-1185">Reference proteome</keyword>
<dbReference type="AlphaFoldDB" id="A0A1E4TCW0"/>